<feature type="transmembrane region" description="Helical" evidence="7">
    <location>
        <begin position="456"/>
        <end position="472"/>
    </location>
</feature>
<feature type="transmembrane region" description="Helical" evidence="7">
    <location>
        <begin position="478"/>
        <end position="498"/>
    </location>
</feature>
<feature type="transmembrane region" description="Helical" evidence="7">
    <location>
        <begin position="396"/>
        <end position="418"/>
    </location>
</feature>
<keyword evidence="5 7" id="KW-1133">Transmembrane helix</keyword>
<feature type="domain" description="Peptidase S54 rhomboid" evidence="8">
    <location>
        <begin position="355"/>
        <end position="498"/>
    </location>
</feature>
<evidence type="ECO:0000256" key="4">
    <source>
        <dbReference type="ARBA" id="ARBA00022801"/>
    </source>
</evidence>
<keyword evidence="10" id="KW-1185">Reference proteome</keyword>
<evidence type="ECO:0000259" key="8">
    <source>
        <dbReference type="Pfam" id="PF01694"/>
    </source>
</evidence>
<dbReference type="SUPFAM" id="SSF144091">
    <property type="entry name" value="Rhomboid-like"/>
    <property type="match status" value="1"/>
</dbReference>
<keyword evidence="3 7" id="KW-0812">Transmembrane</keyword>
<organism evidence="9 10">
    <name type="scientific">Brasilonema sennae CENA114</name>
    <dbReference type="NCBI Taxonomy" id="415709"/>
    <lineage>
        <taxon>Bacteria</taxon>
        <taxon>Bacillati</taxon>
        <taxon>Cyanobacteriota</taxon>
        <taxon>Cyanophyceae</taxon>
        <taxon>Nostocales</taxon>
        <taxon>Scytonemataceae</taxon>
        <taxon>Brasilonema</taxon>
        <taxon>Bromeliae group (in: Brasilonema)</taxon>
    </lineage>
</organism>
<evidence type="ECO:0000313" key="10">
    <source>
        <dbReference type="Proteomes" id="UP000503129"/>
    </source>
</evidence>
<accession>A0A856M6C7</accession>
<comment type="subcellular location">
    <subcellularLocation>
        <location evidence="1">Membrane</location>
        <topology evidence="1">Multi-pass membrane protein</topology>
    </subcellularLocation>
</comment>
<dbReference type="Proteomes" id="UP000503129">
    <property type="component" value="Chromosome"/>
</dbReference>
<name>A0A856M6C7_9CYAN</name>
<feature type="transmembrane region" description="Helical" evidence="7">
    <location>
        <begin position="38"/>
        <end position="55"/>
    </location>
</feature>
<evidence type="ECO:0000256" key="5">
    <source>
        <dbReference type="ARBA" id="ARBA00022989"/>
    </source>
</evidence>
<dbReference type="AlphaFoldDB" id="A0A856M6C7"/>
<gene>
    <name evidence="9" type="ORF">DP114_01280</name>
</gene>
<keyword evidence="4" id="KW-0378">Hydrolase</keyword>
<evidence type="ECO:0000256" key="2">
    <source>
        <dbReference type="ARBA" id="ARBA00009045"/>
    </source>
</evidence>
<feature type="transmembrane region" description="Helical" evidence="7">
    <location>
        <begin position="12"/>
        <end position="32"/>
    </location>
</feature>
<dbReference type="GO" id="GO:0006508">
    <property type="term" value="P:proteolysis"/>
    <property type="evidence" value="ECO:0007669"/>
    <property type="project" value="UniProtKB-KW"/>
</dbReference>
<keyword evidence="6 7" id="KW-0472">Membrane</keyword>
<reference evidence="9 10" key="1">
    <citation type="submission" date="2018-06" db="EMBL/GenBank/DDBJ databases">
        <title>Comparative genomics of Brasilonema spp. strains.</title>
        <authorList>
            <person name="Alvarenga D.O."/>
            <person name="Fiore M.F."/>
            <person name="Varani A.M."/>
        </authorList>
    </citation>
    <scope>NUCLEOTIDE SEQUENCE [LARGE SCALE GENOMIC DNA]</scope>
    <source>
        <strain evidence="9 10">CENA114</strain>
    </source>
</reference>
<protein>
    <submittedName>
        <fullName evidence="9">Rhomboid family intramembrane serine protease</fullName>
    </submittedName>
</protein>
<dbReference type="InterPro" id="IPR022764">
    <property type="entry name" value="Peptidase_S54_rhomboid_dom"/>
</dbReference>
<evidence type="ECO:0000256" key="6">
    <source>
        <dbReference type="ARBA" id="ARBA00023136"/>
    </source>
</evidence>
<dbReference type="EMBL" id="CP030118">
    <property type="protein sequence ID" value="QDL06723.1"/>
    <property type="molecule type" value="Genomic_DNA"/>
</dbReference>
<comment type="similarity">
    <text evidence="2">Belongs to the peptidase S54 family.</text>
</comment>
<sequence length="501" mass="55588">MMSASLSGTNNNRGWILVSGLILVIIALLSYLTPSLGGLIGGCLWAILVILPNIGHKKVDQLIDQQRFGQASRVASLIWWLHPLDGWREQPKLLYALDLGQRGARASAVAILDRYQTATTPTGRSAAVSLYQMDARWEELLLWIQNSLNEAVLRKDFDMLVCYLRTLGETGDLNGMLQAWERYQPSLEKILNPRTQNLARMYVLAFCGKTEYVARLLSGSLSDYSNTIKLFWLATVDQAAGREVIAVEQFLSLADSNNVCIRNAVARRLSSPVVVADTLLTEKSREILFKITTEIESETTYSARASFKPRFAIATYFILTLNVLAFALEVKLGGSTNLNNLYRLGALVPQEVVKGDWWRLLTATFLHFGFLHLLLNMLGLYLFGRLMEFALGSPQFFLLYFASAIGSMLAVTYMSVLGYSQSDFVVGASGCVMGLVGGFTAVLLHEWLRKKTRLAARNLRGILAIIVLQSIFDLTTPQISFVGHTSGLIVGFVMGMILKAF</sequence>
<evidence type="ECO:0000256" key="3">
    <source>
        <dbReference type="ARBA" id="ARBA00022692"/>
    </source>
</evidence>
<dbReference type="KEGG" id="bsen:DP114_01280"/>
<dbReference type="RefSeq" id="WP_171975241.1">
    <property type="nucleotide sequence ID" value="NZ_CAWOXK010000001.1"/>
</dbReference>
<dbReference type="PANTHER" id="PTHR43731">
    <property type="entry name" value="RHOMBOID PROTEASE"/>
    <property type="match status" value="1"/>
</dbReference>
<dbReference type="GO" id="GO:0016020">
    <property type="term" value="C:membrane"/>
    <property type="evidence" value="ECO:0007669"/>
    <property type="project" value="UniProtKB-SubCell"/>
</dbReference>
<evidence type="ECO:0000313" key="9">
    <source>
        <dbReference type="EMBL" id="QDL06723.1"/>
    </source>
</evidence>
<evidence type="ECO:0000256" key="7">
    <source>
        <dbReference type="SAM" id="Phobius"/>
    </source>
</evidence>
<evidence type="ECO:0000256" key="1">
    <source>
        <dbReference type="ARBA" id="ARBA00004141"/>
    </source>
</evidence>
<dbReference type="GO" id="GO:0004252">
    <property type="term" value="F:serine-type endopeptidase activity"/>
    <property type="evidence" value="ECO:0007669"/>
    <property type="project" value="InterPro"/>
</dbReference>
<dbReference type="Gene3D" id="1.20.1540.10">
    <property type="entry name" value="Rhomboid-like"/>
    <property type="match status" value="1"/>
</dbReference>
<dbReference type="InterPro" id="IPR050925">
    <property type="entry name" value="Rhomboid_protease_S54"/>
</dbReference>
<dbReference type="InterPro" id="IPR035952">
    <property type="entry name" value="Rhomboid-like_sf"/>
</dbReference>
<dbReference type="Pfam" id="PF01694">
    <property type="entry name" value="Rhomboid"/>
    <property type="match status" value="1"/>
</dbReference>
<feature type="transmembrane region" description="Helical" evidence="7">
    <location>
        <begin position="357"/>
        <end position="384"/>
    </location>
</feature>
<dbReference type="PANTHER" id="PTHR43731:SF14">
    <property type="entry name" value="PRESENILIN-ASSOCIATED RHOMBOID-LIKE PROTEIN, MITOCHONDRIAL"/>
    <property type="match status" value="1"/>
</dbReference>
<proteinExistence type="inferred from homology"/>
<feature type="transmembrane region" description="Helical" evidence="7">
    <location>
        <begin position="424"/>
        <end position="444"/>
    </location>
</feature>
<feature type="transmembrane region" description="Helical" evidence="7">
    <location>
        <begin position="311"/>
        <end position="328"/>
    </location>
</feature>
<keyword evidence="9" id="KW-0645">Protease</keyword>